<feature type="compositionally biased region" description="Basic and acidic residues" evidence="1">
    <location>
        <begin position="65"/>
        <end position="92"/>
    </location>
</feature>
<name>A0A3B0ZF40_9ZZZZ</name>
<feature type="compositionally biased region" description="Basic and acidic residues" evidence="1">
    <location>
        <begin position="122"/>
        <end position="147"/>
    </location>
</feature>
<proteinExistence type="predicted"/>
<feature type="compositionally biased region" description="Polar residues" evidence="1">
    <location>
        <begin position="94"/>
        <end position="108"/>
    </location>
</feature>
<accession>A0A3B0ZF40</accession>
<evidence type="ECO:0000259" key="2">
    <source>
        <dbReference type="Pfam" id="PF13511"/>
    </source>
</evidence>
<evidence type="ECO:0000313" key="3">
    <source>
        <dbReference type="EMBL" id="VAW79306.1"/>
    </source>
</evidence>
<sequence length="147" mass="16300">MITRTLIAALLLLATAGAHATMYKWKDAQGNTQFGQFPPAGVESQRMKAPRAPATTPDKGPSLQDRVKAMENRQGKANDKALAEKQKKERAAQLKQNCDNARSSSQLLQRGGNRLYKMPDGSYKRFNAEESKSRIDKSKKFIAENCS</sequence>
<evidence type="ECO:0000256" key="1">
    <source>
        <dbReference type="SAM" id="MobiDB-lite"/>
    </source>
</evidence>
<gene>
    <name evidence="3" type="ORF">MNBD_GAMMA15-1229</name>
</gene>
<protein>
    <recommendedName>
        <fullName evidence="2">DUF4124 domain-containing protein</fullName>
    </recommendedName>
</protein>
<reference evidence="3" key="1">
    <citation type="submission" date="2018-06" db="EMBL/GenBank/DDBJ databases">
        <authorList>
            <person name="Zhirakovskaya E."/>
        </authorList>
    </citation>
    <scope>NUCLEOTIDE SEQUENCE</scope>
</reference>
<organism evidence="3">
    <name type="scientific">hydrothermal vent metagenome</name>
    <dbReference type="NCBI Taxonomy" id="652676"/>
    <lineage>
        <taxon>unclassified sequences</taxon>
        <taxon>metagenomes</taxon>
        <taxon>ecological metagenomes</taxon>
    </lineage>
</organism>
<dbReference type="Pfam" id="PF13511">
    <property type="entry name" value="DUF4124"/>
    <property type="match status" value="1"/>
</dbReference>
<dbReference type="AlphaFoldDB" id="A0A3B0ZF40"/>
<dbReference type="EMBL" id="UOFN01000110">
    <property type="protein sequence ID" value="VAW79306.1"/>
    <property type="molecule type" value="Genomic_DNA"/>
</dbReference>
<feature type="region of interest" description="Disordered" evidence="1">
    <location>
        <begin position="36"/>
        <end position="147"/>
    </location>
</feature>
<feature type="domain" description="DUF4124" evidence="2">
    <location>
        <begin position="9"/>
        <end position="57"/>
    </location>
</feature>
<dbReference type="InterPro" id="IPR025392">
    <property type="entry name" value="DUF4124"/>
</dbReference>